<evidence type="ECO:0000256" key="6">
    <source>
        <dbReference type="ARBA" id="ARBA00022824"/>
    </source>
</evidence>
<dbReference type="GO" id="GO:0061709">
    <property type="term" value="P:reticulophagy"/>
    <property type="evidence" value="ECO:0007669"/>
    <property type="project" value="TreeGrafter"/>
</dbReference>
<keyword evidence="15" id="KW-1185">Reference proteome</keyword>
<comment type="catalytic activity">
    <reaction evidence="10">
        <text>a 1,2-diacyl-sn-glycero-3-phospho-L-serine(in) = a 1,2-diacyl-sn-glycero-3-phospho-L-serine(out)</text>
        <dbReference type="Rhea" id="RHEA:38663"/>
        <dbReference type="ChEBI" id="CHEBI:57262"/>
    </reaction>
</comment>
<dbReference type="GO" id="GO:0043495">
    <property type="term" value="F:protein-membrane adaptor activity"/>
    <property type="evidence" value="ECO:0007669"/>
    <property type="project" value="TreeGrafter"/>
</dbReference>
<feature type="compositionally biased region" description="Polar residues" evidence="13">
    <location>
        <begin position="1362"/>
        <end position="1372"/>
    </location>
</feature>
<dbReference type="EMBL" id="FWEW01001349">
    <property type="protein sequence ID" value="SLM36849.1"/>
    <property type="molecule type" value="Genomic_DNA"/>
</dbReference>
<evidence type="ECO:0000256" key="10">
    <source>
        <dbReference type="ARBA" id="ARBA00024479"/>
    </source>
</evidence>
<name>A0A1W5D1T9_9LECA</name>
<dbReference type="InterPro" id="IPR026849">
    <property type="entry name" value="ATG2"/>
</dbReference>
<feature type="region of interest" description="Disordered" evidence="13">
    <location>
        <begin position="2219"/>
        <end position="2238"/>
    </location>
</feature>
<feature type="region of interest" description="Disordered" evidence="13">
    <location>
        <begin position="2107"/>
        <end position="2130"/>
    </location>
</feature>
<feature type="region of interest" description="Disordered" evidence="13">
    <location>
        <begin position="613"/>
        <end position="718"/>
    </location>
</feature>
<feature type="compositionally biased region" description="Basic residues" evidence="13">
    <location>
        <begin position="1805"/>
        <end position="1820"/>
    </location>
</feature>
<keyword evidence="5" id="KW-0813">Transport</keyword>
<evidence type="ECO:0000256" key="4">
    <source>
        <dbReference type="ARBA" id="ARBA00018070"/>
    </source>
</evidence>
<dbReference type="GO" id="GO:0032266">
    <property type="term" value="F:phosphatidylinositol-3-phosphate binding"/>
    <property type="evidence" value="ECO:0007669"/>
    <property type="project" value="TreeGrafter"/>
</dbReference>
<dbReference type="GO" id="GO:0006869">
    <property type="term" value="P:lipid transport"/>
    <property type="evidence" value="ECO:0007669"/>
    <property type="project" value="UniProtKB-KW"/>
</dbReference>
<comment type="subcellular location">
    <subcellularLocation>
        <location evidence="1">Endoplasmic reticulum membrane</location>
        <topology evidence="1">Peripheral membrane protein</topology>
    </subcellularLocation>
    <subcellularLocation>
        <location evidence="2">Preautophagosomal structure membrane</location>
        <topology evidence="2">Peripheral membrane protein</topology>
    </subcellularLocation>
</comment>
<dbReference type="PANTHER" id="PTHR13190:SF1">
    <property type="entry name" value="AUTOPHAGY-RELATED 2, ISOFORM A"/>
    <property type="match status" value="1"/>
</dbReference>
<keyword evidence="8" id="KW-0445">Lipid transport</keyword>
<feature type="compositionally biased region" description="Polar residues" evidence="13">
    <location>
        <begin position="340"/>
        <end position="364"/>
    </location>
</feature>
<feature type="compositionally biased region" description="Low complexity" evidence="13">
    <location>
        <begin position="626"/>
        <end position="638"/>
    </location>
</feature>
<feature type="region of interest" description="Disordered" evidence="13">
    <location>
        <begin position="340"/>
        <end position="380"/>
    </location>
</feature>
<keyword evidence="6" id="KW-0256">Endoplasmic reticulum</keyword>
<proteinExistence type="inferred from homology"/>
<feature type="compositionally biased region" description="Basic residues" evidence="13">
    <location>
        <begin position="127"/>
        <end position="136"/>
    </location>
</feature>
<evidence type="ECO:0000313" key="14">
    <source>
        <dbReference type="EMBL" id="SLM36849.1"/>
    </source>
</evidence>
<dbReference type="GO" id="GO:0034045">
    <property type="term" value="C:phagophore assembly site membrane"/>
    <property type="evidence" value="ECO:0007669"/>
    <property type="project" value="UniProtKB-SubCell"/>
</dbReference>
<feature type="region of interest" description="Disordered" evidence="13">
    <location>
        <begin position="107"/>
        <end position="142"/>
    </location>
</feature>
<feature type="compositionally biased region" description="Polar residues" evidence="13">
    <location>
        <begin position="743"/>
        <end position="756"/>
    </location>
</feature>
<evidence type="ECO:0000256" key="2">
    <source>
        <dbReference type="ARBA" id="ARBA00004623"/>
    </source>
</evidence>
<evidence type="ECO:0000256" key="5">
    <source>
        <dbReference type="ARBA" id="ARBA00022448"/>
    </source>
</evidence>
<dbReference type="GO" id="GO:0000045">
    <property type="term" value="P:autophagosome assembly"/>
    <property type="evidence" value="ECO:0007669"/>
    <property type="project" value="TreeGrafter"/>
</dbReference>
<dbReference type="GO" id="GO:0034727">
    <property type="term" value="P:piecemeal microautophagy of the nucleus"/>
    <property type="evidence" value="ECO:0007669"/>
    <property type="project" value="TreeGrafter"/>
</dbReference>
<dbReference type="Proteomes" id="UP000192927">
    <property type="component" value="Unassembled WGS sequence"/>
</dbReference>
<comment type="catalytic activity">
    <reaction evidence="12">
        <text>a 1,2-diacyl-sn-glycero-3-phosphocholine(in) = a 1,2-diacyl-sn-glycero-3-phosphocholine(out)</text>
        <dbReference type="Rhea" id="RHEA:38571"/>
        <dbReference type="ChEBI" id="CHEBI:57643"/>
    </reaction>
</comment>
<feature type="compositionally biased region" description="Low complexity" evidence="13">
    <location>
        <begin position="1795"/>
        <end position="1804"/>
    </location>
</feature>
<evidence type="ECO:0000256" key="8">
    <source>
        <dbReference type="ARBA" id="ARBA00023055"/>
    </source>
</evidence>
<feature type="region of interest" description="Disordered" evidence="13">
    <location>
        <begin position="743"/>
        <end position="799"/>
    </location>
</feature>
<sequence length="2238" mass="244526">MAYFLPSFFQKRILRYALSRLELLDTDALELDSLDISWGKRSTVELRDVGLRVKKLSSMLQLPADLRLLQARIVLLKITVPADIYASAILVEVEGVKVGLSVYTPEQQQTEDAKRGSKRGGLAKGTKANRPRHTRPLVHDPGGVLRAQRPEVEIKHDEETGRGAKFLPTTVDLAQSFLQTEPPEERAELKAAIAQSQYLQQSQTFSEDGEGHLGMGVDDAPSLPGFLAAFLKGVGDRLEIRINDVEVNVDLEVPSEASFNSNGSERSEDVTMRLLIENIEVEGVTTAVSDSETAAARTNHPDTLKAKTSSSTVVEHRRITLRGLHGMLISDDSLFTSLSRLSGPSSPATTHISHGETSTGNKVPSGQSYQSDSSSSSAGLGMAQSTVLKIYEPASEQDRGLDASVVTSDGERFADAGREETQEGMETPLPATSVGANQDKRTNCFGYASYYDRTSSMTNNEAPEGSAIMPLESAHSEHSTGRSVVNEPSARHLAPMLARFEMPQNTTQMDFESTTLAQNEIPSNDISQLNPDRETGSSIYGLHLSENGDEQFPEEGEEYNSSTLQESHEMFYSEHPSTVASPAAEDLTQSRMFSHEEAQSMYMSAISQAASGDSTDVAVPGCWDAPTSSSDTSSNSPPGARRRISGLSKSTLTQNRSADSLKDNKRTVISGPQSRVPSHASQLLSESKVPLSTSPKQSYASQEDSVPQGTQNPSTASRNLLPVIKDMLYVDWIALVLPQGNNTPVSQQQTSAGDPNNKTKDSTYQGIPGAFSGNGKLPPSPSPNSESNLPGAQAFSNRSSFQQSEGAMHIESGRISILSDIGLTRLMLMILQQLRASIPTTETGAVKIGSPPENPRDLVTMKATRVSWQLLEVLEGTPSISRPTSAAGLGRPAPPADSEVLLQAVAEGIDFVHRRDGISSSGNLSIGKFTFGYPGDDIVSFNSALKMRESTRDILAPVGRDMILSFAQTSGASKFELMTLPTHISLDLRRLDETFSWFGGFSGMLGLGSSMVSTVTIGDRNSKSTLSTTRVRGVHFETPGDGKSLTGSMHHAQRKITMRIGGFVLDLHGKDCMIRLETTAIKLVSRLQGVGVTVDRLKLSGPHLRPPDGSSSMVAQLVGVRIKYLSTPEENDLDRLLELLSPSKEKYEQDDDILLDMLIRQRRQGGVLRMTAEGFKGSVSNLDELDYFPALTEELSKLSTVTKYLPQDDRPGLLTLGMINNFELKVSVSKDFGDLDLICKDIELAHITFPALAALGIQHVQGLRNNIEELLAEALSVELRDKKEDLITGPNADKRASPKHAPMIMARMVGDEMEPIIKIKLWNVRVEYRVSMIMAMMGLTDDINTSTFVADMASSIATLTSRHQRLQSNPKLSNPAPSANSRSSIPSKPLKLDIGIRDSIIALNPRNSRSRCLVVLTDTRLSGVLPKDDEASAKLDIRKASLMVVDDVKNITRMDGSSKVKFIDGRSNQIDGLSNIGYVSLGYVSAASIILNVVKVGENGERSMDVEVRDQLFVFESCADSTHTLLSVLNGLQPPVPPSKEAKYRTEVMPVEDMLASLSGDAFAATGPSNTSDQYPLGFEEGDMMDDDVPQNLEFVSSFYNPDLQPTAEQIADSMLGDDLGSLASPPITREIGAKVLLQSFQEQYEVAPGSEPLNFRADHFGEESTVGGTAHKWDTKHNTYGLTNELKVRGSPLRVRVRDVHFIWNLFDGYDWQHTRDTIASAVADLEGKAVERTARKERRTSSEMEEEEESVIGDFLFNSIYIGIPANRDPRELARQVNRNLDDLASETESYVTTTTTSGSPSRHSRGPRGKRKRLRLKRSKHHKMTFELKGVAGDLVVFSPGSGETQSSIDVRIQDLEIFDHVPTSTWKKFATYMHDAGERESSTSMIHLEMLNVKPIPDLAASEIILKATILPLRLHVDQDALDFMTRFFEFKDDSKTVHTAQAAEATFLQRVEVNAIRVRLDFKPKRVDYAGLRSGHTTEFMNFFILDQADMVLRHVIIYGVSGFDKLGKTLNDLWMPDVKRNQLPGVLAGLAPIRSLVNVGGGVRDLVVVPLKEYRKDGRVVRSIQKGAVAFAKTTTTELVKLGAKLAVGTQTVLQGAEDFLSQQPQQQQQPQPQRSDVAAGWEDAELEDEEKKQISLYADQPVGVMQGLKGAYASLERDLLTARDAIVAMPGEVMESGSAGGAARAVLRGAPTIILRPAMGVSKAVGQTLLGATNSLDPENRRRMEDKYKRH</sequence>
<comment type="similarity">
    <text evidence="3">Belongs to the ATG2 family.</text>
</comment>
<feature type="region of interest" description="Disordered" evidence="13">
    <location>
        <begin position="290"/>
        <end position="311"/>
    </location>
</feature>
<keyword evidence="9" id="KW-0472">Membrane</keyword>
<organism evidence="14 15">
    <name type="scientific">Lasallia pustulata</name>
    <dbReference type="NCBI Taxonomy" id="136370"/>
    <lineage>
        <taxon>Eukaryota</taxon>
        <taxon>Fungi</taxon>
        <taxon>Dikarya</taxon>
        <taxon>Ascomycota</taxon>
        <taxon>Pezizomycotina</taxon>
        <taxon>Lecanoromycetes</taxon>
        <taxon>OSLEUM clade</taxon>
        <taxon>Umbilicariomycetidae</taxon>
        <taxon>Umbilicariales</taxon>
        <taxon>Umbilicariaceae</taxon>
        <taxon>Lasallia</taxon>
    </lineage>
</organism>
<dbReference type="GO" id="GO:0061908">
    <property type="term" value="C:phagophore"/>
    <property type="evidence" value="ECO:0007669"/>
    <property type="project" value="TreeGrafter"/>
</dbReference>
<dbReference type="GO" id="GO:0061723">
    <property type="term" value="P:glycophagy"/>
    <property type="evidence" value="ECO:0007669"/>
    <property type="project" value="TreeGrafter"/>
</dbReference>
<dbReference type="PANTHER" id="PTHR13190">
    <property type="entry name" value="AUTOPHAGY-RELATED 2, ISOFORM A"/>
    <property type="match status" value="1"/>
</dbReference>
<keyword evidence="7" id="KW-0072">Autophagy</keyword>
<feature type="compositionally biased region" description="Polar residues" evidence="13">
    <location>
        <begin position="647"/>
        <end position="658"/>
    </location>
</feature>
<evidence type="ECO:0000256" key="11">
    <source>
        <dbReference type="ARBA" id="ARBA00024615"/>
    </source>
</evidence>
<evidence type="ECO:0000256" key="1">
    <source>
        <dbReference type="ARBA" id="ARBA00004406"/>
    </source>
</evidence>
<feature type="compositionally biased region" description="Basic and acidic residues" evidence="13">
    <location>
        <begin position="2225"/>
        <end position="2238"/>
    </location>
</feature>
<dbReference type="GO" id="GO:0000422">
    <property type="term" value="P:autophagy of mitochondrion"/>
    <property type="evidence" value="ECO:0007669"/>
    <property type="project" value="TreeGrafter"/>
</dbReference>
<feature type="compositionally biased region" description="Low complexity" evidence="13">
    <location>
        <begin position="2109"/>
        <end position="2120"/>
    </location>
</feature>
<evidence type="ECO:0000256" key="3">
    <source>
        <dbReference type="ARBA" id="ARBA00009714"/>
    </source>
</evidence>
<reference evidence="15" key="1">
    <citation type="submission" date="2017-03" db="EMBL/GenBank/DDBJ databases">
        <authorList>
            <person name="Sharma R."/>
            <person name="Thines M."/>
        </authorList>
    </citation>
    <scope>NUCLEOTIDE SEQUENCE [LARGE SCALE GENOMIC DNA]</scope>
</reference>
<feature type="compositionally biased region" description="Low complexity" evidence="13">
    <location>
        <begin position="365"/>
        <end position="380"/>
    </location>
</feature>
<feature type="region of interest" description="Disordered" evidence="13">
    <location>
        <begin position="1362"/>
        <end position="1386"/>
    </location>
</feature>
<evidence type="ECO:0000256" key="13">
    <source>
        <dbReference type="SAM" id="MobiDB-lite"/>
    </source>
</evidence>
<dbReference type="Pfam" id="PF13329">
    <property type="entry name" value="ATG2_CAD"/>
    <property type="match status" value="1"/>
</dbReference>
<evidence type="ECO:0000313" key="15">
    <source>
        <dbReference type="Proteomes" id="UP000192927"/>
    </source>
</evidence>
<comment type="catalytic activity">
    <reaction evidence="11">
        <text>a 1,2-diacyl-sn-glycero-3-phosphoethanolamine(in) = a 1,2-diacyl-sn-glycero-3-phosphoethanolamine(out)</text>
        <dbReference type="Rhea" id="RHEA:38895"/>
        <dbReference type="ChEBI" id="CHEBI:64612"/>
    </reaction>
</comment>
<feature type="compositionally biased region" description="Polar residues" evidence="13">
    <location>
        <begin position="670"/>
        <end position="718"/>
    </location>
</feature>
<feature type="compositionally biased region" description="Low complexity" evidence="13">
    <location>
        <begin position="1373"/>
        <end position="1386"/>
    </location>
</feature>
<feature type="region of interest" description="Disordered" evidence="13">
    <location>
        <begin position="416"/>
        <end position="438"/>
    </location>
</feature>
<accession>A0A1W5D1T9</accession>
<dbReference type="GO" id="GO:0005789">
    <property type="term" value="C:endoplasmic reticulum membrane"/>
    <property type="evidence" value="ECO:0007669"/>
    <property type="project" value="UniProtKB-SubCell"/>
</dbReference>
<evidence type="ECO:0000256" key="7">
    <source>
        <dbReference type="ARBA" id="ARBA00023006"/>
    </source>
</evidence>
<evidence type="ECO:0000256" key="9">
    <source>
        <dbReference type="ARBA" id="ARBA00023136"/>
    </source>
</evidence>
<protein>
    <recommendedName>
        <fullName evidence="4">Autophagy-related protein 2</fullName>
    </recommendedName>
</protein>
<evidence type="ECO:0000256" key="12">
    <source>
        <dbReference type="ARBA" id="ARBA00024631"/>
    </source>
</evidence>
<feature type="region of interest" description="Disordered" evidence="13">
    <location>
        <begin position="1787"/>
        <end position="1820"/>
    </location>
</feature>